<feature type="region of interest" description="Disordered" evidence="1">
    <location>
        <begin position="23"/>
        <end position="43"/>
    </location>
</feature>
<gene>
    <name evidence="2" type="ORF">SGFS_053910</name>
</gene>
<name>A0ABN5VPI1_9ACTN</name>
<keyword evidence="3" id="KW-1185">Reference proteome</keyword>
<sequence>MAGLLGIVVACGLTAGCGAEDTTGPAATADGESSRTPTATKPDPQAAILYPELLEAALPRGVNTPTDITSQRTVKAWDMTDPSVCQSHQWPDDWCAKAIAVGLGGYTNMNDQEVVVKLISFDEQATAAALFKGEGTPDEVGENPPGDQIDGFELESSGGWSGSGINVRQGAVIAKIEYTWAEGGEVPGQLMDFTKMVVERVRQAQRGENPTWSLR</sequence>
<organism evidence="2 3">
    <name type="scientific">Streptomyces graminofaciens</name>
    <dbReference type="NCBI Taxonomy" id="68212"/>
    <lineage>
        <taxon>Bacteria</taxon>
        <taxon>Bacillati</taxon>
        <taxon>Actinomycetota</taxon>
        <taxon>Actinomycetes</taxon>
        <taxon>Kitasatosporales</taxon>
        <taxon>Streptomycetaceae</taxon>
        <taxon>Streptomyces</taxon>
    </lineage>
</organism>
<dbReference type="EMBL" id="AP018448">
    <property type="protein sequence ID" value="BBC34097.1"/>
    <property type="molecule type" value="Genomic_DNA"/>
</dbReference>
<dbReference type="Proteomes" id="UP001321542">
    <property type="component" value="Chromosome"/>
</dbReference>
<accession>A0ABN5VPI1</accession>
<dbReference type="RefSeq" id="WP_286253941.1">
    <property type="nucleotide sequence ID" value="NZ_AP018448.1"/>
</dbReference>
<reference evidence="2 3" key="2">
    <citation type="journal article" date="2023" name="ChemBioChem">
        <title>Acyltransferase Domain Exchange between Two Independent Type I Polyketide Synthases in the Same Producer Strain of Macrolide Antibiotics.</title>
        <authorList>
            <person name="Kudo F."/>
            <person name="Kishikawa K."/>
            <person name="Tsuboi K."/>
            <person name="Kido T."/>
            <person name="Usui T."/>
            <person name="Hashimoto J."/>
            <person name="Shin-Ya K."/>
            <person name="Miyanaga A."/>
            <person name="Eguchi T."/>
        </authorList>
    </citation>
    <scope>NUCLEOTIDE SEQUENCE [LARGE SCALE GENOMIC DNA]</scope>
    <source>
        <strain evidence="2 3">A-8890</strain>
    </source>
</reference>
<protein>
    <recommendedName>
        <fullName evidence="4">Lipoprotein</fullName>
    </recommendedName>
</protein>
<evidence type="ECO:0000256" key="1">
    <source>
        <dbReference type="SAM" id="MobiDB-lite"/>
    </source>
</evidence>
<proteinExistence type="predicted"/>
<reference evidence="2 3" key="1">
    <citation type="journal article" date="2010" name="ChemBioChem">
        <title>Cloning and characterization of the biosynthetic gene cluster of 16-membered macrolide antibiotic FD-891: involvement of a dual functional cytochrome P450 monooxygenase catalyzing epoxidation and hydroxylation.</title>
        <authorList>
            <person name="Kudo F."/>
            <person name="Motegi A."/>
            <person name="Mizoue K."/>
            <person name="Eguchi T."/>
        </authorList>
    </citation>
    <scope>NUCLEOTIDE SEQUENCE [LARGE SCALE GENOMIC DNA]</scope>
    <source>
        <strain evidence="2 3">A-8890</strain>
    </source>
</reference>
<evidence type="ECO:0008006" key="4">
    <source>
        <dbReference type="Google" id="ProtNLM"/>
    </source>
</evidence>
<evidence type="ECO:0000313" key="3">
    <source>
        <dbReference type="Proteomes" id="UP001321542"/>
    </source>
</evidence>
<evidence type="ECO:0000313" key="2">
    <source>
        <dbReference type="EMBL" id="BBC34097.1"/>
    </source>
</evidence>